<keyword evidence="1" id="KW-0998">Cell outer membrane</keyword>
<dbReference type="Proteomes" id="UP001326613">
    <property type="component" value="Chromosome"/>
</dbReference>
<evidence type="ECO:0000259" key="2">
    <source>
        <dbReference type="Pfam" id="PF04453"/>
    </source>
</evidence>
<proteinExistence type="inferred from homology"/>
<evidence type="ECO:0000256" key="1">
    <source>
        <dbReference type="HAMAP-Rule" id="MF_01411"/>
    </source>
</evidence>
<dbReference type="InterPro" id="IPR050218">
    <property type="entry name" value="LptD"/>
</dbReference>
<sequence length="730" mass="84389">MCSYYRWFNSIFLNTKSLFFLISCLLILILVSATVTAKTTIPTAKTPAFMVADFVEYNATEEFIYARGNIKITMDNYLLTADKILYDINNDLLWAEGNVKIQDDKKQVIYGTTVFFKDKLKAGLIADFVFKFSDNTVLAAKLAEKVNAQQTILANTCFTPCNIPSSGKPIWQISAQQTIIDLNHQIISYKNLFFEIYNIPVFYTPYFSHPTPHARAQSGILVPEIKRNKLGIPLYFRAKPNMDFTLTPRLAKKYNLFELEARHKINNGSYTISGSYGKIPYNIRDQGKIIKNSNVNRYHLFALGSFSQANYQYGFDLKRTSDKAYLRNYYEMHDAYLASKLYLNNIHNNNYFSVEGLHFYGLKVDDSKSTDPLILPKIRTKNIINLNDNEDLQLIINNNTSMYQQPGGKQLTRSALGITATNQIITSDGHLFNTNLQTRSDAYFIRNMPIPNSTTNNSSYSKTYVRHIPELQVTWRIPLMSHFALSPYRFSIEPIISTTIGRDFQSKDHKFAFIDNNRYELSENNLFLANRYSGLDYHEFGKRISYGVNTTLLKDTNYFNIFLGQLLHKHNFTNTENAQNVGRLGININNTELFYRFRKNKKFEAIMEEIGSRFYNDKIQYTLSFIKLNNLKKYYLVDNKQLSTNTNNIKQAHSDIQYQLTPSWLIGYEIQVDISTRKPQLLYKSIKVTYAFDCVSITGRLYDDYTSDYSRGITKIRSKTISLGLKVLNM</sequence>
<name>A0ABZ0UTZ7_9RICK</name>
<organism evidence="3 4">
    <name type="scientific">Candidatus Trichorickettsia mobilis</name>
    <dbReference type="NCBI Taxonomy" id="1346319"/>
    <lineage>
        <taxon>Bacteria</taxon>
        <taxon>Pseudomonadati</taxon>
        <taxon>Pseudomonadota</taxon>
        <taxon>Alphaproteobacteria</taxon>
        <taxon>Rickettsiales</taxon>
        <taxon>Rickettsiaceae</taxon>
        <taxon>Rickettsieae</taxon>
        <taxon>Candidatus Trichorickettsia</taxon>
    </lineage>
</organism>
<dbReference type="EMBL" id="CP112932">
    <property type="protein sequence ID" value="WPY00458.1"/>
    <property type="molecule type" value="Genomic_DNA"/>
</dbReference>
<dbReference type="PANTHER" id="PTHR30189:SF1">
    <property type="entry name" value="LPS-ASSEMBLY PROTEIN LPTD"/>
    <property type="match status" value="1"/>
</dbReference>
<dbReference type="HAMAP" id="MF_01411">
    <property type="entry name" value="LPS_assembly_LptD"/>
    <property type="match status" value="1"/>
</dbReference>
<keyword evidence="4" id="KW-1185">Reference proteome</keyword>
<evidence type="ECO:0000313" key="3">
    <source>
        <dbReference type="EMBL" id="WPY00458.1"/>
    </source>
</evidence>
<evidence type="ECO:0000313" key="4">
    <source>
        <dbReference type="Proteomes" id="UP001326613"/>
    </source>
</evidence>
<keyword evidence="1" id="KW-0732">Signal</keyword>
<accession>A0ABZ0UTZ7</accession>
<comment type="similarity">
    <text evidence="1">Belongs to the LptD family.</text>
</comment>
<protein>
    <recommendedName>
        <fullName evidence="1">LPS-assembly protein LptD</fullName>
    </recommendedName>
</protein>
<dbReference type="InterPro" id="IPR007543">
    <property type="entry name" value="LptD_C"/>
</dbReference>
<gene>
    <name evidence="1" type="primary">lptD</name>
    <name evidence="3" type="ORF">Trichorick_00335</name>
</gene>
<keyword evidence="1" id="KW-0472">Membrane</keyword>
<dbReference type="Pfam" id="PF04453">
    <property type="entry name" value="LptD"/>
    <property type="match status" value="1"/>
</dbReference>
<dbReference type="InterPro" id="IPR020889">
    <property type="entry name" value="LipoPS_assembly_LptD"/>
</dbReference>
<comment type="subcellular location">
    <subcellularLocation>
        <location evidence="1">Cell outer membrane</location>
    </subcellularLocation>
</comment>
<feature type="domain" description="LptD C-terminal" evidence="2">
    <location>
        <begin position="305"/>
        <end position="664"/>
    </location>
</feature>
<comment type="subunit">
    <text evidence="1">Component of the lipopolysaccharide transport and assembly complex.</text>
</comment>
<comment type="function">
    <text evidence="1">Involved in the assembly of lipopolysaccharide (LPS) at the surface of the outer membrane.</text>
</comment>
<reference evidence="3 4" key="1">
    <citation type="submission" date="2022-10" db="EMBL/GenBank/DDBJ databases">
        <title>Host association and intracellularity evolved multiple times independently in the Rickettsiales.</title>
        <authorList>
            <person name="Castelli M."/>
            <person name="Nardi T."/>
            <person name="Gammuto L."/>
            <person name="Bellinzona G."/>
            <person name="Sabaneyeva E."/>
            <person name="Potekhin A."/>
            <person name="Serra V."/>
            <person name="Petroni G."/>
            <person name="Sassera D."/>
        </authorList>
    </citation>
    <scope>NUCLEOTIDE SEQUENCE [LARGE SCALE GENOMIC DNA]</scope>
    <source>
        <strain evidence="3 4">Kr 154-4</strain>
    </source>
</reference>
<dbReference type="PANTHER" id="PTHR30189">
    <property type="entry name" value="LPS-ASSEMBLY PROTEIN"/>
    <property type="match status" value="1"/>
</dbReference>
<comment type="caution">
    <text evidence="1">Lacks conserved residue(s) required for the propagation of feature annotation.</text>
</comment>